<sequence length="256" mass="27569">MAYIDGVLSKDIPTELARLRAIEELCDPISRAVITSLGPQPTWRCADVGAGAGSIATWLARTATVVATDLDTRYLTPGERLTVLTHDVAAAPAPGDPFDLVHARFLLETIPARAVAVRRLTEWLRPGGHLVVVGVDLSVSAFTPHPILRTVTAALLGLFQEQLRTDPTFTRGLPSLLAGHGLVDIRMEFHPIVIGDGGPGERAMRATFEQAFGPLTAAGKVTAEQVEEARAWFGQPGHIDIVGLMPVVWARRPEDR</sequence>
<dbReference type="AlphaFoldDB" id="A0A841BKG7"/>
<keyword evidence="2" id="KW-0489">Methyltransferase</keyword>
<dbReference type="Proteomes" id="UP000587527">
    <property type="component" value="Unassembled WGS sequence"/>
</dbReference>
<gene>
    <name evidence="2" type="ORF">F4553_001227</name>
</gene>
<reference evidence="2 3" key="1">
    <citation type="submission" date="2020-08" db="EMBL/GenBank/DDBJ databases">
        <title>Sequencing the genomes of 1000 actinobacteria strains.</title>
        <authorList>
            <person name="Klenk H.-P."/>
        </authorList>
    </citation>
    <scope>NUCLEOTIDE SEQUENCE [LARGE SCALE GENOMIC DNA]</scope>
    <source>
        <strain evidence="2 3">DSM 45362</strain>
    </source>
</reference>
<dbReference type="RefSeq" id="WP_184833305.1">
    <property type="nucleotide sequence ID" value="NZ_JACHMN010000002.1"/>
</dbReference>
<dbReference type="GO" id="GO:0032259">
    <property type="term" value="P:methylation"/>
    <property type="evidence" value="ECO:0007669"/>
    <property type="project" value="UniProtKB-KW"/>
</dbReference>
<name>A0A841BKG7_9ACTN</name>
<dbReference type="InterPro" id="IPR013216">
    <property type="entry name" value="Methyltransf_11"/>
</dbReference>
<keyword evidence="3" id="KW-1185">Reference proteome</keyword>
<organism evidence="2 3">
    <name type="scientific">Allocatelliglobosispora scoriae</name>
    <dbReference type="NCBI Taxonomy" id="643052"/>
    <lineage>
        <taxon>Bacteria</taxon>
        <taxon>Bacillati</taxon>
        <taxon>Actinomycetota</taxon>
        <taxon>Actinomycetes</taxon>
        <taxon>Micromonosporales</taxon>
        <taxon>Micromonosporaceae</taxon>
        <taxon>Allocatelliglobosispora</taxon>
    </lineage>
</organism>
<evidence type="ECO:0000313" key="3">
    <source>
        <dbReference type="Proteomes" id="UP000587527"/>
    </source>
</evidence>
<dbReference type="CDD" id="cd02440">
    <property type="entry name" value="AdoMet_MTases"/>
    <property type="match status" value="1"/>
</dbReference>
<evidence type="ECO:0000313" key="2">
    <source>
        <dbReference type="EMBL" id="MBB5867848.1"/>
    </source>
</evidence>
<dbReference type="PANTHER" id="PTHR43591:SF24">
    <property type="entry name" value="2-METHOXY-6-POLYPRENYL-1,4-BENZOQUINOL METHYLASE, MITOCHONDRIAL"/>
    <property type="match status" value="1"/>
</dbReference>
<comment type="caution">
    <text evidence="2">The sequence shown here is derived from an EMBL/GenBank/DDBJ whole genome shotgun (WGS) entry which is preliminary data.</text>
</comment>
<proteinExistence type="predicted"/>
<accession>A0A841BKG7</accession>
<dbReference type="Pfam" id="PF08241">
    <property type="entry name" value="Methyltransf_11"/>
    <property type="match status" value="1"/>
</dbReference>
<dbReference type="PANTHER" id="PTHR43591">
    <property type="entry name" value="METHYLTRANSFERASE"/>
    <property type="match status" value="1"/>
</dbReference>
<feature type="domain" description="Methyltransferase type 11" evidence="1">
    <location>
        <begin position="47"/>
        <end position="132"/>
    </location>
</feature>
<dbReference type="InterPro" id="IPR029063">
    <property type="entry name" value="SAM-dependent_MTases_sf"/>
</dbReference>
<dbReference type="SUPFAM" id="SSF53335">
    <property type="entry name" value="S-adenosyl-L-methionine-dependent methyltransferases"/>
    <property type="match status" value="1"/>
</dbReference>
<dbReference type="GO" id="GO:0008757">
    <property type="term" value="F:S-adenosylmethionine-dependent methyltransferase activity"/>
    <property type="evidence" value="ECO:0007669"/>
    <property type="project" value="InterPro"/>
</dbReference>
<keyword evidence="2" id="KW-0808">Transferase</keyword>
<dbReference type="EMBL" id="JACHMN010000002">
    <property type="protein sequence ID" value="MBB5867848.1"/>
    <property type="molecule type" value="Genomic_DNA"/>
</dbReference>
<evidence type="ECO:0000259" key="1">
    <source>
        <dbReference type="Pfam" id="PF08241"/>
    </source>
</evidence>
<protein>
    <submittedName>
        <fullName evidence="2">SAM-dependent methyltransferase</fullName>
    </submittedName>
</protein>
<dbReference type="Gene3D" id="3.40.50.150">
    <property type="entry name" value="Vaccinia Virus protein VP39"/>
    <property type="match status" value="1"/>
</dbReference>